<proteinExistence type="predicted"/>
<dbReference type="AlphaFoldDB" id="A0A7S2IEF3"/>
<sequence>MLSRFVCSTTLRRACNAGVVNRTAVWRSFSSYSSDNITYSGGQATEGQGGFYGSGGSRASLTPASEHRPEMQAIAEDVTKLSSIMGEVETLEHLLQSETEVTSRSIELRGSIKKLMTSPDVMDCLNRLEIQGEPVWGLTVEERDLVKFARSKVNEC</sequence>
<name>A0A7S2IEF3_9STRA</name>
<evidence type="ECO:0000313" key="1">
    <source>
        <dbReference type="EMBL" id="CAD9515500.1"/>
    </source>
</evidence>
<organism evidence="1">
    <name type="scientific">Helicotheca tamesis</name>
    <dbReference type="NCBI Taxonomy" id="374047"/>
    <lineage>
        <taxon>Eukaryota</taxon>
        <taxon>Sar</taxon>
        <taxon>Stramenopiles</taxon>
        <taxon>Ochrophyta</taxon>
        <taxon>Bacillariophyta</taxon>
        <taxon>Mediophyceae</taxon>
        <taxon>Lithodesmiophycidae</taxon>
        <taxon>Lithodesmiales</taxon>
        <taxon>Lithodesmiaceae</taxon>
        <taxon>Helicotheca</taxon>
    </lineage>
</organism>
<dbReference type="EMBL" id="HBGV01018216">
    <property type="protein sequence ID" value="CAD9515500.1"/>
    <property type="molecule type" value="Transcribed_RNA"/>
</dbReference>
<accession>A0A7S2IEF3</accession>
<protein>
    <submittedName>
        <fullName evidence="1">Uncharacterized protein</fullName>
    </submittedName>
</protein>
<gene>
    <name evidence="1" type="ORF">HTAM1171_LOCUS11274</name>
</gene>
<reference evidence="1" key="1">
    <citation type="submission" date="2021-01" db="EMBL/GenBank/DDBJ databases">
        <authorList>
            <person name="Corre E."/>
            <person name="Pelletier E."/>
            <person name="Niang G."/>
            <person name="Scheremetjew M."/>
            <person name="Finn R."/>
            <person name="Kale V."/>
            <person name="Holt S."/>
            <person name="Cochrane G."/>
            <person name="Meng A."/>
            <person name="Brown T."/>
            <person name="Cohen L."/>
        </authorList>
    </citation>
    <scope>NUCLEOTIDE SEQUENCE</scope>
    <source>
        <strain evidence="1">CCMP826</strain>
    </source>
</reference>